<dbReference type="Gene3D" id="1.25.40.10">
    <property type="entry name" value="Tetratricopeptide repeat domain"/>
    <property type="match status" value="1"/>
</dbReference>
<dbReference type="AlphaFoldDB" id="A0A841GXQ6"/>
<protein>
    <recommendedName>
        <fullName evidence="5">Zinc-ribbon domain-containing protein</fullName>
    </recommendedName>
</protein>
<dbReference type="EMBL" id="JACHIA010000005">
    <property type="protein sequence ID" value="MBB6070527.1"/>
    <property type="molecule type" value="Genomic_DNA"/>
</dbReference>
<organism evidence="3 4">
    <name type="scientific">Longimicrobium terrae</name>
    <dbReference type="NCBI Taxonomy" id="1639882"/>
    <lineage>
        <taxon>Bacteria</taxon>
        <taxon>Pseudomonadati</taxon>
        <taxon>Gemmatimonadota</taxon>
        <taxon>Longimicrobiia</taxon>
        <taxon>Longimicrobiales</taxon>
        <taxon>Longimicrobiaceae</taxon>
        <taxon>Longimicrobium</taxon>
    </lineage>
</organism>
<comment type="caution">
    <text evidence="3">The sequence shown here is derived from an EMBL/GenBank/DDBJ whole genome shotgun (WGS) entry which is preliminary data.</text>
</comment>
<reference evidence="3 4" key="1">
    <citation type="submission" date="2020-08" db="EMBL/GenBank/DDBJ databases">
        <title>Genomic Encyclopedia of Type Strains, Phase IV (KMG-IV): sequencing the most valuable type-strain genomes for metagenomic binning, comparative biology and taxonomic classification.</title>
        <authorList>
            <person name="Goeker M."/>
        </authorList>
    </citation>
    <scope>NUCLEOTIDE SEQUENCE [LARGE SCALE GENOMIC DNA]</scope>
    <source>
        <strain evidence="3 4">DSM 29007</strain>
    </source>
</reference>
<feature type="transmembrane region" description="Helical" evidence="2">
    <location>
        <begin position="42"/>
        <end position="61"/>
    </location>
</feature>
<name>A0A841GXQ6_9BACT</name>
<evidence type="ECO:0000256" key="2">
    <source>
        <dbReference type="SAM" id="Phobius"/>
    </source>
</evidence>
<feature type="region of interest" description="Disordered" evidence="1">
    <location>
        <begin position="219"/>
        <end position="238"/>
    </location>
</feature>
<keyword evidence="2" id="KW-0472">Membrane</keyword>
<evidence type="ECO:0000313" key="4">
    <source>
        <dbReference type="Proteomes" id="UP000582837"/>
    </source>
</evidence>
<evidence type="ECO:0000256" key="1">
    <source>
        <dbReference type="SAM" id="MobiDB-lite"/>
    </source>
</evidence>
<keyword evidence="4" id="KW-1185">Reference proteome</keyword>
<feature type="compositionally biased region" description="Basic and acidic residues" evidence="1">
    <location>
        <begin position="229"/>
        <end position="238"/>
    </location>
</feature>
<proteinExistence type="predicted"/>
<dbReference type="InterPro" id="IPR011990">
    <property type="entry name" value="TPR-like_helical_dom_sf"/>
</dbReference>
<keyword evidence="2" id="KW-0812">Transmembrane</keyword>
<evidence type="ECO:0008006" key="5">
    <source>
        <dbReference type="Google" id="ProtNLM"/>
    </source>
</evidence>
<gene>
    <name evidence="3" type="ORF">HNQ61_002148</name>
</gene>
<evidence type="ECO:0000313" key="3">
    <source>
        <dbReference type="EMBL" id="MBB6070527.1"/>
    </source>
</evidence>
<accession>A0A841GXQ6</accession>
<sequence length="238" mass="24647">MALDAACRECQNPLPAGARFCNECGLPVSAVPVAARRRGAAALPWAVAGVAVAALAGVLVLRQPADTVAPAAPAAPFAQGAAPGAGAGDPTKVDLASMTPRQAADRLFDRVMQAEATGDMATAKQFAPMGIQAYGMVEAPDADARYHVVQLYRVQGDAAEARAQADAILAESPTHLFGLFGAAQAEMVRGDTGAAAGFYRRFLAAYQDEVARGLPEYQEHQQGLPAMRAEAEKATTAR</sequence>
<dbReference type="Proteomes" id="UP000582837">
    <property type="component" value="Unassembled WGS sequence"/>
</dbReference>
<dbReference type="SUPFAM" id="SSF48452">
    <property type="entry name" value="TPR-like"/>
    <property type="match status" value="1"/>
</dbReference>
<keyword evidence="2" id="KW-1133">Transmembrane helix</keyword>